<sequence length="54" mass="6166">MYFNKLNPEEENKLSKTTISLKGVSQPKIKSQQTNKVLEINVSINDFVSEKVII</sequence>
<protein>
    <submittedName>
        <fullName evidence="1">Uncharacterized protein</fullName>
    </submittedName>
</protein>
<keyword evidence="2" id="KW-1185">Reference proteome</keyword>
<name>A0ABQ4KVS6_SIMTE</name>
<comment type="caution">
    <text evidence="1">The sequence shown here is derived from an EMBL/GenBank/DDBJ whole genome shotgun (WGS) entry which is preliminary data.</text>
</comment>
<dbReference type="Proteomes" id="UP000680670">
    <property type="component" value="Unassembled WGS sequence"/>
</dbReference>
<gene>
    <name evidence="1" type="ORF">J6TS1_20060</name>
</gene>
<accession>A0ABQ4KVS6</accession>
<reference evidence="1 2" key="1">
    <citation type="submission" date="2021-03" db="EMBL/GenBank/DDBJ databases">
        <title>Antimicrobial resistance genes in bacteria isolated from Japanese honey, and their potential for conferring macrolide and lincosamide resistance in the American foulbrood pathogen Paenibacillus larvae.</title>
        <authorList>
            <person name="Okamoto M."/>
            <person name="Kumagai M."/>
            <person name="Kanamori H."/>
            <person name="Takamatsu D."/>
        </authorList>
    </citation>
    <scope>NUCLEOTIDE SEQUENCE [LARGE SCALE GENOMIC DNA]</scope>
    <source>
        <strain evidence="1 2">J6TS1</strain>
    </source>
</reference>
<evidence type="ECO:0000313" key="2">
    <source>
        <dbReference type="Proteomes" id="UP000680670"/>
    </source>
</evidence>
<evidence type="ECO:0000313" key="1">
    <source>
        <dbReference type="EMBL" id="GIN96136.1"/>
    </source>
</evidence>
<organism evidence="1 2">
    <name type="scientific">Siminovitchia terrae</name>
    <name type="common">Bacillus terrae</name>
    <dbReference type="NCBI Taxonomy" id="1914933"/>
    <lineage>
        <taxon>Bacteria</taxon>
        <taxon>Bacillati</taxon>
        <taxon>Bacillota</taxon>
        <taxon>Bacilli</taxon>
        <taxon>Bacillales</taxon>
        <taxon>Bacillaceae</taxon>
        <taxon>Siminovitchia</taxon>
    </lineage>
</organism>
<proteinExistence type="predicted"/>
<dbReference type="EMBL" id="BORJ01000004">
    <property type="protein sequence ID" value="GIN96136.1"/>
    <property type="molecule type" value="Genomic_DNA"/>
</dbReference>